<organism evidence="2 3">
    <name type="scientific">Streptomyces demainii</name>
    <dbReference type="NCBI Taxonomy" id="588122"/>
    <lineage>
        <taxon>Bacteria</taxon>
        <taxon>Bacillati</taxon>
        <taxon>Actinomycetota</taxon>
        <taxon>Actinomycetes</taxon>
        <taxon>Kitasatosporales</taxon>
        <taxon>Streptomycetaceae</taxon>
        <taxon>Streptomyces</taxon>
    </lineage>
</organism>
<keyword evidence="3" id="KW-1185">Reference proteome</keyword>
<feature type="region of interest" description="Disordered" evidence="1">
    <location>
        <begin position="1"/>
        <end position="38"/>
    </location>
</feature>
<name>A0ABT9KUF8_9ACTN</name>
<accession>A0ABT9KUF8</accession>
<feature type="compositionally biased region" description="Polar residues" evidence="1">
    <location>
        <begin position="20"/>
        <end position="38"/>
    </location>
</feature>
<evidence type="ECO:0000313" key="2">
    <source>
        <dbReference type="EMBL" id="MDP9611152.1"/>
    </source>
</evidence>
<dbReference type="Proteomes" id="UP001234880">
    <property type="component" value="Unassembled WGS sequence"/>
</dbReference>
<sequence length="38" mass="4255">MTKHEDLGIVRGGRAAQQKEAAQQPTEDQVQQSQTHDH</sequence>
<proteinExistence type="predicted"/>
<comment type="caution">
    <text evidence="2">The sequence shown here is derived from an EMBL/GenBank/DDBJ whole genome shotgun (WGS) entry which is preliminary data.</text>
</comment>
<reference evidence="2 3" key="1">
    <citation type="submission" date="2023-07" db="EMBL/GenBank/DDBJ databases">
        <title>Sequencing the genomes of 1000 actinobacteria strains.</title>
        <authorList>
            <person name="Klenk H.-P."/>
        </authorList>
    </citation>
    <scope>NUCLEOTIDE SEQUENCE [LARGE SCALE GENOMIC DNA]</scope>
    <source>
        <strain evidence="2 3">DSM 41600</strain>
    </source>
</reference>
<gene>
    <name evidence="2" type="ORF">JOF35_003429</name>
</gene>
<evidence type="ECO:0000313" key="3">
    <source>
        <dbReference type="Proteomes" id="UP001234880"/>
    </source>
</evidence>
<dbReference type="EMBL" id="JAURUE010000001">
    <property type="protein sequence ID" value="MDP9611152.1"/>
    <property type="molecule type" value="Genomic_DNA"/>
</dbReference>
<protein>
    <submittedName>
        <fullName evidence="2">Uncharacterized protein</fullName>
    </submittedName>
</protein>
<evidence type="ECO:0000256" key="1">
    <source>
        <dbReference type="SAM" id="MobiDB-lite"/>
    </source>
</evidence>